<protein>
    <recommendedName>
        <fullName evidence="5">Thioesterase</fullName>
    </recommendedName>
</protein>
<evidence type="ECO:0008006" key="5">
    <source>
        <dbReference type="Google" id="ProtNLM"/>
    </source>
</evidence>
<dbReference type="GO" id="GO:0047617">
    <property type="term" value="F:fatty acyl-CoA hydrolase activity"/>
    <property type="evidence" value="ECO:0007669"/>
    <property type="project" value="TreeGrafter"/>
</dbReference>
<dbReference type="SUPFAM" id="SSF54637">
    <property type="entry name" value="Thioesterase/thiol ester dehydrase-isomerase"/>
    <property type="match status" value="1"/>
</dbReference>
<evidence type="ECO:0000313" key="3">
    <source>
        <dbReference type="EMBL" id="ASV68654.1"/>
    </source>
</evidence>
<keyword evidence="2" id="KW-0378">Hydrolase</keyword>
<dbReference type="InterPro" id="IPR050563">
    <property type="entry name" value="4-hydroxybenzoyl-CoA_TE"/>
</dbReference>
<dbReference type="AlphaFoldDB" id="A0A248TKA6"/>
<dbReference type="PANTHER" id="PTHR31793:SF27">
    <property type="entry name" value="NOVEL THIOESTERASE SUPERFAMILY DOMAIN AND SAPOSIN A-TYPE DOMAIN CONTAINING PROTEIN (0610012H03RIK)"/>
    <property type="match status" value="1"/>
</dbReference>
<evidence type="ECO:0000256" key="2">
    <source>
        <dbReference type="ARBA" id="ARBA00022801"/>
    </source>
</evidence>
<keyword evidence="4" id="KW-1185">Reference proteome</keyword>
<gene>
    <name evidence="3" type="ORF">CKF48_15995</name>
</gene>
<dbReference type="KEGG" id="bko:CKF48_15995"/>
<proteinExistence type="inferred from homology"/>
<dbReference type="PANTHER" id="PTHR31793">
    <property type="entry name" value="4-HYDROXYBENZOYL-COA THIOESTERASE FAMILY MEMBER"/>
    <property type="match status" value="1"/>
</dbReference>
<dbReference type="Proteomes" id="UP000215137">
    <property type="component" value="Chromosome"/>
</dbReference>
<comment type="similarity">
    <text evidence="1">Belongs to the 4-hydroxybenzoyl-CoA thioesterase family.</text>
</comment>
<dbReference type="Gene3D" id="3.10.129.10">
    <property type="entry name" value="Hotdog Thioesterase"/>
    <property type="match status" value="1"/>
</dbReference>
<dbReference type="InterPro" id="IPR029069">
    <property type="entry name" value="HotDog_dom_sf"/>
</dbReference>
<accession>A0A248TKA6</accession>
<organism evidence="3 4">
    <name type="scientific">Cytobacillus kochii</name>
    <dbReference type="NCBI Taxonomy" id="859143"/>
    <lineage>
        <taxon>Bacteria</taxon>
        <taxon>Bacillati</taxon>
        <taxon>Bacillota</taxon>
        <taxon>Bacilli</taxon>
        <taxon>Bacillales</taxon>
        <taxon>Bacillaceae</taxon>
        <taxon>Cytobacillus</taxon>
    </lineage>
</organism>
<dbReference type="Pfam" id="PF13279">
    <property type="entry name" value="4HBT_2"/>
    <property type="match status" value="1"/>
</dbReference>
<sequence>MSMQKNILKVCVQQDDIDHLGHMNYMKYLVYLEKGVSNWYREIGIGREQLDQQHLGTVMVNFDVTYKKEARVNEELTIFTELRNVGNKSFYIYQEIYNENQELLTTCKKTFVMFNTITRQGVPVVKEITELVNKENYNN</sequence>
<reference evidence="3 4" key="1">
    <citation type="submission" date="2017-08" db="EMBL/GenBank/DDBJ databases">
        <title>Complete Genome Sequence of Bacillus kochii Oregon-R-modENCODE STRAIN BDGP4, isolated from Drosophila melanogaster gut.</title>
        <authorList>
            <person name="Wan K.H."/>
            <person name="Yu C."/>
            <person name="Park S."/>
            <person name="Hammonds A.S."/>
            <person name="Booth B.W."/>
            <person name="Celniker S.E."/>
        </authorList>
    </citation>
    <scope>NUCLEOTIDE SEQUENCE [LARGE SCALE GENOMIC DNA]</scope>
    <source>
        <strain evidence="3 4">BDGP4</strain>
    </source>
</reference>
<evidence type="ECO:0000313" key="4">
    <source>
        <dbReference type="Proteomes" id="UP000215137"/>
    </source>
</evidence>
<dbReference type="EMBL" id="CP022983">
    <property type="protein sequence ID" value="ASV68654.1"/>
    <property type="molecule type" value="Genomic_DNA"/>
</dbReference>
<dbReference type="CDD" id="cd00586">
    <property type="entry name" value="4HBT"/>
    <property type="match status" value="1"/>
</dbReference>
<evidence type="ECO:0000256" key="1">
    <source>
        <dbReference type="ARBA" id="ARBA00005953"/>
    </source>
</evidence>
<name>A0A248TKA6_9BACI</name>